<reference evidence="2" key="1">
    <citation type="submission" date="2023-06" db="EMBL/GenBank/DDBJ databases">
        <title>Draft genome of Marssonina rosae.</title>
        <authorList>
            <person name="Cheng Q."/>
        </authorList>
    </citation>
    <scope>NUCLEOTIDE SEQUENCE</scope>
    <source>
        <strain evidence="2">R4</strain>
    </source>
</reference>
<dbReference type="InterPro" id="IPR036291">
    <property type="entry name" value="NAD(P)-bd_dom_sf"/>
</dbReference>
<dbReference type="GO" id="GO:0016491">
    <property type="term" value="F:oxidoreductase activity"/>
    <property type="evidence" value="ECO:0007669"/>
    <property type="project" value="InterPro"/>
</dbReference>
<dbReference type="Gene3D" id="3.40.50.720">
    <property type="entry name" value="NAD(P)-binding Rossmann-like Domain"/>
    <property type="match status" value="1"/>
</dbReference>
<name>A0AAD9WAT6_9HELO</name>
<dbReference type="EMBL" id="JAUBYV010000013">
    <property type="protein sequence ID" value="KAK2623538.1"/>
    <property type="molecule type" value="Genomic_DNA"/>
</dbReference>
<dbReference type="InterPro" id="IPR013149">
    <property type="entry name" value="ADH-like_C"/>
</dbReference>
<dbReference type="InterPro" id="IPR011032">
    <property type="entry name" value="GroES-like_sf"/>
</dbReference>
<dbReference type="Gene3D" id="3.90.180.10">
    <property type="entry name" value="Medium-chain alcohol dehydrogenases, catalytic domain"/>
    <property type="match status" value="1"/>
</dbReference>
<dbReference type="InterPro" id="IPR013154">
    <property type="entry name" value="ADH-like_N"/>
</dbReference>
<feature type="domain" description="Enoyl reductase (ER)" evidence="1">
    <location>
        <begin position="16"/>
        <end position="354"/>
    </location>
</feature>
<dbReference type="Proteomes" id="UP001285354">
    <property type="component" value="Unassembled WGS sequence"/>
</dbReference>
<dbReference type="AlphaFoldDB" id="A0AAD9WAT6"/>
<dbReference type="InterPro" id="IPR052711">
    <property type="entry name" value="Zinc_ADH-like"/>
</dbReference>
<accession>A0AAD9WAT6</accession>
<dbReference type="FunFam" id="3.40.50.720:FF:000481">
    <property type="entry name" value="Alcohol dehydrogenase, variant"/>
    <property type="match status" value="1"/>
</dbReference>
<protein>
    <recommendedName>
        <fullName evidence="1">Enoyl reductase (ER) domain-containing protein</fullName>
    </recommendedName>
</protein>
<gene>
    <name evidence="2" type="ORF">QTJ16_007092</name>
</gene>
<dbReference type="SUPFAM" id="SSF50129">
    <property type="entry name" value="GroES-like"/>
    <property type="match status" value="1"/>
</dbReference>
<sequence>MPKAIVMKHVEGKPGKVYYPLQIKEFPPPKPGPHDLLIRIHAAALNHRDFFLRQALYPAPSFDVPLLADGYGIVQSVGTAVSNDWVGKRVILVPGRGWKDSLDGPEALGGYQILGGTKTIPLGTLQEIVAIHEDEVEEAPAHLIPAEAAALPLTGLTGWRAYVTKSGNALPGRNILITGIGGGVALNVLQFVVAMGGNAFVTSGSREKIDRAQEMGAKGGATYTTEGWEQELKRMLPKERPFLDAIIDGAGGDIISKGIKLLKACPANGGVVVQYGMTVAPKMDWSMNAVLKNLELKGSTMGSRKEFKDMVAFVAEKKIKPVVSRSVIGLENLTDIDGLFDDIKNGTQFGKLVIELVSEEGAASKL</sequence>
<dbReference type="Pfam" id="PF08240">
    <property type="entry name" value="ADH_N"/>
    <property type="match status" value="1"/>
</dbReference>
<dbReference type="Pfam" id="PF00107">
    <property type="entry name" value="ADH_zinc_N"/>
    <property type="match status" value="1"/>
</dbReference>
<dbReference type="SMART" id="SM00829">
    <property type="entry name" value="PKS_ER"/>
    <property type="match status" value="1"/>
</dbReference>
<keyword evidence="3" id="KW-1185">Reference proteome</keyword>
<dbReference type="InterPro" id="IPR020843">
    <property type="entry name" value="ER"/>
</dbReference>
<evidence type="ECO:0000259" key="1">
    <source>
        <dbReference type="SMART" id="SM00829"/>
    </source>
</evidence>
<dbReference type="PANTHER" id="PTHR45033">
    <property type="match status" value="1"/>
</dbReference>
<dbReference type="CDD" id="cd05188">
    <property type="entry name" value="MDR"/>
    <property type="match status" value="1"/>
</dbReference>
<organism evidence="2 3">
    <name type="scientific">Diplocarpon rosae</name>
    <dbReference type="NCBI Taxonomy" id="946125"/>
    <lineage>
        <taxon>Eukaryota</taxon>
        <taxon>Fungi</taxon>
        <taxon>Dikarya</taxon>
        <taxon>Ascomycota</taxon>
        <taxon>Pezizomycotina</taxon>
        <taxon>Leotiomycetes</taxon>
        <taxon>Helotiales</taxon>
        <taxon>Drepanopezizaceae</taxon>
        <taxon>Diplocarpon</taxon>
    </lineage>
</organism>
<evidence type="ECO:0000313" key="2">
    <source>
        <dbReference type="EMBL" id="KAK2623538.1"/>
    </source>
</evidence>
<dbReference type="SUPFAM" id="SSF51735">
    <property type="entry name" value="NAD(P)-binding Rossmann-fold domains"/>
    <property type="match status" value="1"/>
</dbReference>
<proteinExistence type="predicted"/>
<comment type="caution">
    <text evidence="2">The sequence shown here is derived from an EMBL/GenBank/DDBJ whole genome shotgun (WGS) entry which is preliminary data.</text>
</comment>
<dbReference type="PANTHER" id="PTHR45033:SF3">
    <property type="entry name" value="DEHYDROGENASE, PUTATIVE (AFU_ORTHOLOGUE AFUA_2G13270)-RELATED"/>
    <property type="match status" value="1"/>
</dbReference>
<evidence type="ECO:0000313" key="3">
    <source>
        <dbReference type="Proteomes" id="UP001285354"/>
    </source>
</evidence>